<sequence length="82" mass="9203">HSIRSCANTWLPSPGGTAVEYNTKPFYTRKYRGMVMILFNHYSLYEASHLQKVVLITAGFKTQSLVSSSALFTIILKVSLMS</sequence>
<gene>
    <name evidence="1" type="primary">ORF27091</name>
</gene>
<organism evidence="1">
    <name type="scientific">Arion vulgaris</name>
    <dbReference type="NCBI Taxonomy" id="1028688"/>
    <lineage>
        <taxon>Eukaryota</taxon>
        <taxon>Metazoa</taxon>
        <taxon>Spiralia</taxon>
        <taxon>Lophotrochozoa</taxon>
        <taxon>Mollusca</taxon>
        <taxon>Gastropoda</taxon>
        <taxon>Heterobranchia</taxon>
        <taxon>Euthyneura</taxon>
        <taxon>Panpulmonata</taxon>
        <taxon>Eupulmonata</taxon>
        <taxon>Stylommatophora</taxon>
        <taxon>Helicina</taxon>
        <taxon>Arionoidea</taxon>
        <taxon>Arionidae</taxon>
        <taxon>Arion</taxon>
    </lineage>
</organism>
<proteinExistence type="predicted"/>
<feature type="non-terminal residue" evidence="1">
    <location>
        <position position="82"/>
    </location>
</feature>
<dbReference type="EMBL" id="HACG01009347">
    <property type="protein sequence ID" value="CEK56212.1"/>
    <property type="molecule type" value="Transcribed_RNA"/>
</dbReference>
<accession>A0A0B6YJ41</accession>
<name>A0A0B6YJ41_9EUPU</name>
<protein>
    <submittedName>
        <fullName evidence="1">Uncharacterized protein</fullName>
    </submittedName>
</protein>
<evidence type="ECO:0000313" key="1">
    <source>
        <dbReference type="EMBL" id="CEK56212.1"/>
    </source>
</evidence>
<reference evidence="1" key="1">
    <citation type="submission" date="2014-12" db="EMBL/GenBank/DDBJ databases">
        <title>Insight into the proteome of Arion vulgaris.</title>
        <authorList>
            <person name="Aradska J."/>
            <person name="Bulat T."/>
            <person name="Smidak R."/>
            <person name="Sarate P."/>
            <person name="Gangsoo J."/>
            <person name="Sialana F."/>
            <person name="Bilban M."/>
            <person name="Lubec G."/>
        </authorList>
    </citation>
    <scope>NUCLEOTIDE SEQUENCE</scope>
    <source>
        <tissue evidence="1">Skin</tissue>
    </source>
</reference>
<feature type="non-terminal residue" evidence="1">
    <location>
        <position position="1"/>
    </location>
</feature>
<dbReference type="AlphaFoldDB" id="A0A0B6YJ41"/>